<dbReference type="Pfam" id="PF02632">
    <property type="entry name" value="BioY"/>
    <property type="match status" value="1"/>
</dbReference>
<reference evidence="3 4" key="1">
    <citation type="submission" date="2016-05" db="EMBL/GenBank/DDBJ databases">
        <title>Whole genome sequencing of Tetragenococcus halophilus subsp. halophilus NISL 7118.</title>
        <authorList>
            <person name="Shiwa Y."/>
            <person name="Nishimura I."/>
            <person name="Yoshikawa H."/>
            <person name="Koyama Y."/>
            <person name="Oguma T."/>
        </authorList>
    </citation>
    <scope>NUCLEOTIDE SEQUENCE [LARGE SCALE GENOMIC DNA]</scope>
    <source>
        <strain evidence="3 4">NISL 7118</strain>
    </source>
</reference>
<dbReference type="Proteomes" id="UP000236214">
    <property type="component" value="Unassembled WGS sequence"/>
</dbReference>
<organism evidence="3 4">
    <name type="scientific">Tetragenococcus halophilus subsp. halophilus</name>
    <dbReference type="NCBI Taxonomy" id="1513897"/>
    <lineage>
        <taxon>Bacteria</taxon>
        <taxon>Bacillati</taxon>
        <taxon>Bacillota</taxon>
        <taxon>Bacilli</taxon>
        <taxon>Lactobacillales</taxon>
        <taxon>Enterococcaceae</taxon>
        <taxon>Tetragenococcus</taxon>
    </lineage>
</organism>
<dbReference type="PANTHER" id="PTHR34295">
    <property type="entry name" value="BIOTIN TRANSPORTER BIOY"/>
    <property type="match status" value="1"/>
</dbReference>
<keyword evidence="2" id="KW-0472">Membrane</keyword>
<evidence type="ECO:0000313" key="4">
    <source>
        <dbReference type="Proteomes" id="UP000236214"/>
    </source>
</evidence>
<evidence type="ECO:0000256" key="1">
    <source>
        <dbReference type="ARBA" id="ARBA00010692"/>
    </source>
</evidence>
<sequence length="179" mass="19614">MKLTLHQQLMAATFAGIIAIFSQIIIPVGVVPWSLQTFIIGLSVTLLGRRVGTWSVLIYFLLGLIGLPVFAGGASGVAALFGPTGGYLIGFIFTSLIIGTIMKYRKYNFFWTIIANLIGFLVALCFGTVWLKFIADMAWSAAFATGFLGFLFPEIIKSICSGWFSVLLIHRLPQKFFST</sequence>
<dbReference type="GeneID" id="64054948"/>
<dbReference type="PANTHER" id="PTHR34295:SF1">
    <property type="entry name" value="BIOTIN TRANSPORTER BIOY"/>
    <property type="match status" value="1"/>
</dbReference>
<evidence type="ECO:0000256" key="2">
    <source>
        <dbReference type="PIRNR" id="PIRNR016661"/>
    </source>
</evidence>
<dbReference type="PIRSF" id="PIRSF016661">
    <property type="entry name" value="BioY"/>
    <property type="match status" value="1"/>
</dbReference>
<dbReference type="RefSeq" id="WP_014125577.1">
    <property type="nucleotide sequence ID" value="NZ_BAABQP010000008.1"/>
</dbReference>
<keyword evidence="2" id="KW-0813">Transport</keyword>
<comment type="subcellular location">
    <subcellularLocation>
        <location evidence="2">Cell membrane</location>
        <topology evidence="2">Multi-pass membrane protein</topology>
    </subcellularLocation>
</comment>
<dbReference type="EMBL" id="BDEC01000009">
    <property type="protein sequence ID" value="GBD67467.1"/>
    <property type="molecule type" value="Genomic_DNA"/>
</dbReference>
<keyword evidence="4" id="KW-1185">Reference proteome</keyword>
<comment type="caution">
    <text evidence="3">The sequence shown here is derived from an EMBL/GenBank/DDBJ whole genome shotgun (WGS) entry which is preliminary data.</text>
</comment>
<evidence type="ECO:0000313" key="3">
    <source>
        <dbReference type="EMBL" id="GBD67467.1"/>
    </source>
</evidence>
<name>A0A2H6CX45_TETHA</name>
<comment type="similarity">
    <text evidence="1 2">Belongs to the BioY family.</text>
</comment>
<protein>
    <recommendedName>
        <fullName evidence="2">Biotin transporter</fullName>
    </recommendedName>
</protein>
<dbReference type="AlphaFoldDB" id="A0A2H6CX45"/>
<gene>
    <name evidence="3" type="ORF">TEHN7118_0273</name>
</gene>
<accession>A0A2H6CX45</accession>
<dbReference type="InterPro" id="IPR003784">
    <property type="entry name" value="BioY"/>
</dbReference>
<dbReference type="GO" id="GO:0005886">
    <property type="term" value="C:plasma membrane"/>
    <property type="evidence" value="ECO:0007669"/>
    <property type="project" value="UniProtKB-SubCell"/>
</dbReference>
<keyword evidence="2" id="KW-1003">Cell membrane</keyword>
<dbReference type="GO" id="GO:0015225">
    <property type="term" value="F:biotin transmembrane transporter activity"/>
    <property type="evidence" value="ECO:0007669"/>
    <property type="project" value="UniProtKB-UniRule"/>
</dbReference>
<dbReference type="Gene3D" id="1.10.1760.20">
    <property type="match status" value="1"/>
</dbReference>
<proteinExistence type="inferred from homology"/>